<name>A0A286AEA1_9SPHI</name>
<dbReference type="Proteomes" id="UP000219281">
    <property type="component" value="Unassembled WGS sequence"/>
</dbReference>
<dbReference type="SUPFAM" id="SSF47413">
    <property type="entry name" value="lambda repressor-like DNA-binding domains"/>
    <property type="match status" value="1"/>
</dbReference>
<evidence type="ECO:0000313" key="1">
    <source>
        <dbReference type="EMBL" id="SOD20233.1"/>
    </source>
</evidence>
<protein>
    <recommendedName>
        <fullName evidence="3">HTH cro/C1-type domain-containing protein</fullName>
    </recommendedName>
</protein>
<keyword evidence="2" id="KW-1185">Reference proteome</keyword>
<proteinExistence type="predicted"/>
<organism evidence="1 2">
    <name type="scientific">Pedobacter xixiisoli</name>
    <dbReference type="NCBI Taxonomy" id="1476464"/>
    <lineage>
        <taxon>Bacteria</taxon>
        <taxon>Pseudomonadati</taxon>
        <taxon>Bacteroidota</taxon>
        <taxon>Sphingobacteriia</taxon>
        <taxon>Sphingobacteriales</taxon>
        <taxon>Sphingobacteriaceae</taxon>
        <taxon>Pedobacter</taxon>
    </lineage>
</organism>
<evidence type="ECO:0008006" key="3">
    <source>
        <dbReference type="Google" id="ProtNLM"/>
    </source>
</evidence>
<evidence type="ECO:0000313" key="2">
    <source>
        <dbReference type="Proteomes" id="UP000219281"/>
    </source>
</evidence>
<dbReference type="GO" id="GO:0003677">
    <property type="term" value="F:DNA binding"/>
    <property type="evidence" value="ECO:0007669"/>
    <property type="project" value="InterPro"/>
</dbReference>
<dbReference type="AlphaFoldDB" id="A0A286AEA1"/>
<gene>
    <name evidence="1" type="ORF">SAMN06297358_3946</name>
</gene>
<accession>A0A286AEA1</accession>
<sequence length="72" mass="8287">MLTKVNINLIMAKEIRYPENLPLRFEVFKSGRKMKELAKAIGISRELLSYTINGHYKGINVVPKLKKELGIE</sequence>
<dbReference type="InterPro" id="IPR010982">
    <property type="entry name" value="Lambda_DNA-bd_dom_sf"/>
</dbReference>
<dbReference type="EMBL" id="OCMT01000004">
    <property type="protein sequence ID" value="SOD20233.1"/>
    <property type="molecule type" value="Genomic_DNA"/>
</dbReference>
<reference evidence="2" key="1">
    <citation type="submission" date="2017-09" db="EMBL/GenBank/DDBJ databases">
        <authorList>
            <person name="Varghese N."/>
            <person name="Submissions S."/>
        </authorList>
    </citation>
    <scope>NUCLEOTIDE SEQUENCE [LARGE SCALE GENOMIC DNA]</scope>
    <source>
        <strain evidence="2">CGMCC 1.12803</strain>
    </source>
</reference>